<gene>
    <name evidence="1" type="ORF">SEUCBS140593_007063</name>
</gene>
<organism evidence="1 2">
    <name type="scientific">Sporothrix eucalyptigena</name>
    <dbReference type="NCBI Taxonomy" id="1812306"/>
    <lineage>
        <taxon>Eukaryota</taxon>
        <taxon>Fungi</taxon>
        <taxon>Dikarya</taxon>
        <taxon>Ascomycota</taxon>
        <taxon>Pezizomycotina</taxon>
        <taxon>Sordariomycetes</taxon>
        <taxon>Sordariomycetidae</taxon>
        <taxon>Ophiostomatales</taxon>
        <taxon>Ophiostomataceae</taxon>
        <taxon>Sporothrix</taxon>
    </lineage>
</organism>
<evidence type="ECO:0000313" key="1">
    <source>
        <dbReference type="EMBL" id="CAK7228894.1"/>
    </source>
</evidence>
<sequence length="627" mass="67897">MSQPQPSCLGWSLTANVLFIGPQDGAPGRLTTYVPSNEAMPIWTKALNTTPRAFAFPSTKGFSINVQVSIPAWIDRSVCTVHAQASSVPQGVVVSPSASDFRGGDGTYYTVDFSFDINRTSPAAQPWSLRQDIQFELLNGPGTEPIPIPESVSIEAYGIYETQPAFFTNEGIPRELLRLFVPPSLTTGITTEQQWIQWVTHVCHGKQDPAAAPGTLRKDSKQHWLRYQVWSGQPSFIGETGHNFKLDAWLAAYAGFQANRAWLTTVNCFDQAGIVETALSLGMSNKRLHWEIRRPFGYINADLVGWGPTNNPFFEADLSLLVLEDPLDDRRTPFRSHVFISISPTDVEADEDTAVVVDACAGPIAGDRTISDYMAHCALHDGPPLLMSGSGTVTKSLDGVNGSTASDKPGTSADAHTLSKLLIDEYGGSPQDLRDTLAGIEQSFAGTAVSAPFDVSAYIHAIVDPILANTDKDKGLVLNADTRIAKDLPTVPDTTAHSVTDEFQAIGIIGNDSLEDPTYISFRVSVFDADGADGATHAVNALRARLALLALPSAWQGADSKINVKDEYGDVNKPKQVIQDSRIRVFGNIHLSLFVYKNLLVSVSGNAVKAYIPTWTASMANRLALYN</sequence>
<proteinExistence type="predicted"/>
<dbReference type="EMBL" id="CAWUHD010000082">
    <property type="protein sequence ID" value="CAK7228894.1"/>
    <property type="molecule type" value="Genomic_DNA"/>
</dbReference>
<keyword evidence="2" id="KW-1185">Reference proteome</keyword>
<name>A0ABP0CA41_9PEZI</name>
<dbReference type="Proteomes" id="UP001642482">
    <property type="component" value="Unassembled WGS sequence"/>
</dbReference>
<evidence type="ECO:0000313" key="2">
    <source>
        <dbReference type="Proteomes" id="UP001642482"/>
    </source>
</evidence>
<protein>
    <submittedName>
        <fullName evidence="1">Uncharacterized protein</fullName>
    </submittedName>
</protein>
<comment type="caution">
    <text evidence="1">The sequence shown here is derived from an EMBL/GenBank/DDBJ whole genome shotgun (WGS) entry which is preliminary data.</text>
</comment>
<accession>A0ABP0CA41</accession>
<reference evidence="1 2" key="1">
    <citation type="submission" date="2024-01" db="EMBL/GenBank/DDBJ databases">
        <authorList>
            <person name="Allen C."/>
            <person name="Tagirdzhanova G."/>
        </authorList>
    </citation>
    <scope>NUCLEOTIDE SEQUENCE [LARGE SCALE GENOMIC DNA]</scope>
</reference>